<feature type="signal peptide" evidence="2">
    <location>
        <begin position="1"/>
        <end position="25"/>
    </location>
</feature>
<proteinExistence type="predicted"/>
<evidence type="ECO:0000256" key="1">
    <source>
        <dbReference type="SAM" id="MobiDB-lite"/>
    </source>
</evidence>
<feature type="chain" id="PRO_5042936378" evidence="2">
    <location>
        <begin position="26"/>
        <end position="516"/>
    </location>
</feature>
<evidence type="ECO:0000313" key="3">
    <source>
        <dbReference type="EMBL" id="KAK6348205.1"/>
    </source>
</evidence>
<dbReference type="Pfam" id="PF11327">
    <property type="entry name" value="Egh16-like"/>
    <property type="match status" value="1"/>
</dbReference>
<sequence length="516" mass="56123">MHFSTLLNTAFVAVVSFGTVTEAHAVFVDAYGNADTHIHGFGLGHQIGTVRRGNWQWPQQSDITVFNKRPVHSNWWKGYLKNTCGVSIVSATNWYKKNKPHDWKKKGKWLWKQETPVGGYIDVRANTEWFLWSEWKRMQRSTGAYEHKARHIKNGIPRVTAGGVLNVQAWQVNADGGGGFKCRLDKWGTGNGFQQDLKVEKNCHGTSASINFAGVQKLCWFKVHLPKNMDCHGRYATGRAWAGQNICMVRCENHAKNGPFGGCIPIRQKKPAPAAPKPVVKPAAPVIKTVTIRPPPPPRTITVIRGNVITYTRGDIIAIPRTRITIVTRPAVVTVRVGQVITIIIGGVPRASTCTKAGVITVKNEPRVTVTEKSTVTVSDKSVVTVTENSVVTVTGAPGVVTETVTPSTVAATPTAEAEAEAVEVDGADLDPEEGDANKAEPTSEGTRTLTPEEIEAAKGGEEIDPADLEEAKDQKVDNETKEELKEEAAEAAVGGKAGTEVPDEVEDMADQEYID</sequence>
<organism evidence="3 4">
    <name type="scientific">Orbilia javanica</name>
    <dbReference type="NCBI Taxonomy" id="47235"/>
    <lineage>
        <taxon>Eukaryota</taxon>
        <taxon>Fungi</taxon>
        <taxon>Dikarya</taxon>
        <taxon>Ascomycota</taxon>
        <taxon>Pezizomycotina</taxon>
        <taxon>Orbiliomycetes</taxon>
        <taxon>Orbiliales</taxon>
        <taxon>Orbiliaceae</taxon>
        <taxon>Orbilia</taxon>
    </lineage>
</organism>
<dbReference type="EMBL" id="JAVHNR010000003">
    <property type="protein sequence ID" value="KAK6348205.1"/>
    <property type="molecule type" value="Genomic_DNA"/>
</dbReference>
<feature type="compositionally biased region" description="Acidic residues" evidence="1">
    <location>
        <begin position="502"/>
        <end position="516"/>
    </location>
</feature>
<feature type="compositionally biased region" description="Basic and acidic residues" evidence="1">
    <location>
        <begin position="470"/>
        <end position="489"/>
    </location>
</feature>
<gene>
    <name evidence="3" type="ORF">TWF718_006015</name>
</gene>
<comment type="caution">
    <text evidence="3">The sequence shown here is derived from an EMBL/GenBank/DDBJ whole genome shotgun (WGS) entry which is preliminary data.</text>
</comment>
<feature type="compositionally biased region" description="Low complexity" evidence="1">
    <location>
        <begin position="491"/>
        <end position="501"/>
    </location>
</feature>
<dbReference type="PANTHER" id="PTHR34618:SF1">
    <property type="entry name" value="SECRETED PROTEIN"/>
    <property type="match status" value="1"/>
</dbReference>
<dbReference type="Proteomes" id="UP001313282">
    <property type="component" value="Unassembled WGS sequence"/>
</dbReference>
<keyword evidence="2" id="KW-0732">Signal</keyword>
<dbReference type="AlphaFoldDB" id="A0AAN8RE05"/>
<dbReference type="PANTHER" id="PTHR34618">
    <property type="entry name" value="SURFACE PROTEIN MAS1, PUTATIVE-RELATED"/>
    <property type="match status" value="1"/>
</dbReference>
<name>A0AAN8RE05_9PEZI</name>
<protein>
    <submittedName>
        <fullName evidence="3">Uncharacterized protein</fullName>
    </submittedName>
</protein>
<keyword evidence="4" id="KW-1185">Reference proteome</keyword>
<accession>A0AAN8RE05</accession>
<feature type="region of interest" description="Disordered" evidence="1">
    <location>
        <begin position="428"/>
        <end position="516"/>
    </location>
</feature>
<evidence type="ECO:0000313" key="4">
    <source>
        <dbReference type="Proteomes" id="UP001313282"/>
    </source>
</evidence>
<dbReference type="InterPro" id="IPR021476">
    <property type="entry name" value="Egh16-like"/>
</dbReference>
<evidence type="ECO:0000256" key="2">
    <source>
        <dbReference type="SAM" id="SignalP"/>
    </source>
</evidence>
<reference evidence="3 4" key="1">
    <citation type="submission" date="2019-10" db="EMBL/GenBank/DDBJ databases">
        <authorList>
            <person name="Palmer J.M."/>
        </authorList>
    </citation>
    <scope>NUCLEOTIDE SEQUENCE [LARGE SCALE GENOMIC DNA]</scope>
    <source>
        <strain evidence="3 4">TWF718</strain>
    </source>
</reference>